<name>A0A8H7TI42_9HELO</name>
<sequence length="406" mass="45739">MPAFWNPREVLGVNPAESHFTCTAIVIPKKKRGQPREPPRRCLQSFLSNECKDQACRILDTLAHVDIVLVGVSEGINRALVHVAERTACPRLHKEPHRSQAEAVGSKWTDLVGQFIVRERASRRRAEREGLRSLAVAEPRAASHNPSHLNRVPSAPNIEDPGMRQAPERAARRPRENRQQAPEVPPQYRPRDRQQEQVLLQGQNAGRGDIHEPRQVQVNPVQQQPVQDLDPRMAHQVVRREDALLEALPVRRRNTRPQAEAEPAPNQDQLVDRIRAYRPYLAQPAPVPHAGVEHRAEPGPMSLSPTGVLARRPARALPDRLPLEVVAGPANGGEVDDLRLLVHQLDLLREQADQGEVEPFGRADDVVWCQGQCGHNVHRECSETWQLHSEYVGRKCGYCRAPWVEN</sequence>
<evidence type="ECO:0000313" key="3">
    <source>
        <dbReference type="Proteomes" id="UP000664132"/>
    </source>
</evidence>
<gene>
    <name evidence="2" type="ORF">IFR04_007625</name>
</gene>
<dbReference type="EMBL" id="JAFJYH010000110">
    <property type="protein sequence ID" value="KAG4419213.1"/>
    <property type="molecule type" value="Genomic_DNA"/>
</dbReference>
<dbReference type="OrthoDB" id="3562792at2759"/>
<dbReference type="SUPFAM" id="SSF57850">
    <property type="entry name" value="RING/U-box"/>
    <property type="match status" value="1"/>
</dbReference>
<accession>A0A8H7TI42</accession>
<reference evidence="2" key="1">
    <citation type="submission" date="2021-02" db="EMBL/GenBank/DDBJ databases">
        <title>Genome sequence Cadophora malorum strain M34.</title>
        <authorList>
            <person name="Stefanovic E."/>
            <person name="Vu D."/>
            <person name="Scully C."/>
            <person name="Dijksterhuis J."/>
            <person name="Roader J."/>
            <person name="Houbraken J."/>
        </authorList>
    </citation>
    <scope>NUCLEOTIDE SEQUENCE</scope>
    <source>
        <strain evidence="2">M34</strain>
    </source>
</reference>
<comment type="caution">
    <text evidence="2">The sequence shown here is derived from an EMBL/GenBank/DDBJ whole genome shotgun (WGS) entry which is preliminary data.</text>
</comment>
<organism evidence="2 3">
    <name type="scientific">Cadophora malorum</name>
    <dbReference type="NCBI Taxonomy" id="108018"/>
    <lineage>
        <taxon>Eukaryota</taxon>
        <taxon>Fungi</taxon>
        <taxon>Dikarya</taxon>
        <taxon>Ascomycota</taxon>
        <taxon>Pezizomycotina</taxon>
        <taxon>Leotiomycetes</taxon>
        <taxon>Helotiales</taxon>
        <taxon>Ploettnerulaceae</taxon>
        <taxon>Cadophora</taxon>
    </lineage>
</organism>
<dbReference type="AlphaFoldDB" id="A0A8H7TI42"/>
<dbReference type="Proteomes" id="UP000664132">
    <property type="component" value="Unassembled WGS sequence"/>
</dbReference>
<keyword evidence="3" id="KW-1185">Reference proteome</keyword>
<evidence type="ECO:0008006" key="4">
    <source>
        <dbReference type="Google" id="ProtNLM"/>
    </source>
</evidence>
<feature type="region of interest" description="Disordered" evidence="1">
    <location>
        <begin position="136"/>
        <end position="193"/>
    </location>
</feature>
<proteinExistence type="predicted"/>
<evidence type="ECO:0000313" key="2">
    <source>
        <dbReference type="EMBL" id="KAG4419213.1"/>
    </source>
</evidence>
<feature type="compositionally biased region" description="Basic and acidic residues" evidence="1">
    <location>
        <begin position="166"/>
        <end position="178"/>
    </location>
</feature>
<protein>
    <recommendedName>
        <fullName evidence="4">RING-type domain-containing protein</fullName>
    </recommendedName>
</protein>
<evidence type="ECO:0000256" key="1">
    <source>
        <dbReference type="SAM" id="MobiDB-lite"/>
    </source>
</evidence>